<protein>
    <submittedName>
        <fullName evidence="1">Uncharacterized protein</fullName>
    </submittedName>
</protein>
<dbReference type="InterPro" id="IPR043148">
    <property type="entry name" value="TagF_C"/>
</dbReference>
<dbReference type="InterPro" id="IPR007554">
    <property type="entry name" value="Glycerophosphate_synth"/>
</dbReference>
<dbReference type="Pfam" id="PF04464">
    <property type="entry name" value="Glyphos_transf"/>
    <property type="match status" value="1"/>
</dbReference>
<sequence>MVPAYYLLKLPYTLAWHIKHRLGKTEDVVLYCANTLDYQIFAPIQKYLKPLPVVAKNRKVQQELVSIGVTASRLPSFPEGVIMCRQAAYRFPATSIKKIGLRHGAYHFKPFANPDSYNLLDRFFMTSSTEVKQAEDAGIHCGVAIGYPKLDPAFDGSIDANTLAVTRQNLKLDANKKTILFTATWNKSGLSAISQWAHKLTPLAQRYNVLVTVHPWTAAEHIDNIRNTPGVHYLGSHDILPHIMIADVCIGDASSILAECCALDKPMITFKMPEGKRTVPHVHKMIRNFSLQIEHVNALDEAIQQCLATPDAKQSQRAEANHIMFDQLDGLAGKRAADEIITLFPQLKLN</sequence>
<evidence type="ECO:0000313" key="1">
    <source>
        <dbReference type="EMBL" id="VAX05020.1"/>
    </source>
</evidence>
<gene>
    <name evidence="1" type="ORF">MNBD_GAMMA19-1832</name>
</gene>
<dbReference type="AlphaFoldDB" id="A0A3B1B3Z9"/>
<dbReference type="EMBL" id="UOFV01000510">
    <property type="protein sequence ID" value="VAX05020.1"/>
    <property type="molecule type" value="Genomic_DNA"/>
</dbReference>
<name>A0A3B1B3Z9_9ZZZZ</name>
<reference evidence="1" key="1">
    <citation type="submission" date="2018-06" db="EMBL/GenBank/DDBJ databases">
        <authorList>
            <person name="Zhirakovskaya E."/>
        </authorList>
    </citation>
    <scope>NUCLEOTIDE SEQUENCE</scope>
</reference>
<accession>A0A3B1B3Z9</accession>
<dbReference type="GO" id="GO:0016020">
    <property type="term" value="C:membrane"/>
    <property type="evidence" value="ECO:0007669"/>
    <property type="project" value="InterPro"/>
</dbReference>
<dbReference type="SUPFAM" id="SSF53756">
    <property type="entry name" value="UDP-Glycosyltransferase/glycogen phosphorylase"/>
    <property type="match status" value="1"/>
</dbReference>
<dbReference type="GO" id="GO:0047355">
    <property type="term" value="F:CDP-glycerol glycerophosphotransferase activity"/>
    <property type="evidence" value="ECO:0007669"/>
    <property type="project" value="InterPro"/>
</dbReference>
<dbReference type="Gene3D" id="3.40.50.12580">
    <property type="match status" value="1"/>
</dbReference>
<organism evidence="1">
    <name type="scientific">hydrothermal vent metagenome</name>
    <dbReference type="NCBI Taxonomy" id="652676"/>
    <lineage>
        <taxon>unclassified sequences</taxon>
        <taxon>metagenomes</taxon>
        <taxon>ecological metagenomes</taxon>
    </lineage>
</organism>
<proteinExistence type="predicted"/>